<feature type="compositionally biased region" description="Pro residues" evidence="1">
    <location>
        <begin position="42"/>
        <end position="53"/>
    </location>
</feature>
<dbReference type="RefSeq" id="XP_062683703.1">
    <property type="nucleotide sequence ID" value="XM_062826205.1"/>
</dbReference>
<name>A0AAE0MTE2_9PEZI</name>
<feature type="region of interest" description="Disordered" evidence="1">
    <location>
        <begin position="30"/>
        <end position="53"/>
    </location>
</feature>
<gene>
    <name evidence="2" type="ORF">B0H65DRAFT_454704</name>
</gene>
<dbReference type="AlphaFoldDB" id="A0AAE0MTE2"/>
<reference evidence="2" key="2">
    <citation type="submission" date="2023-06" db="EMBL/GenBank/DDBJ databases">
        <authorList>
            <consortium name="Lawrence Berkeley National Laboratory"/>
            <person name="Haridas S."/>
            <person name="Hensen N."/>
            <person name="Bonometti L."/>
            <person name="Westerberg I."/>
            <person name="Brannstrom I.O."/>
            <person name="Guillou S."/>
            <person name="Cros-Aarteil S."/>
            <person name="Calhoun S."/>
            <person name="Kuo A."/>
            <person name="Mondo S."/>
            <person name="Pangilinan J."/>
            <person name="Riley R."/>
            <person name="Labutti K."/>
            <person name="Andreopoulos B."/>
            <person name="Lipzen A."/>
            <person name="Chen C."/>
            <person name="Yanf M."/>
            <person name="Daum C."/>
            <person name="Ng V."/>
            <person name="Clum A."/>
            <person name="Steindorff A."/>
            <person name="Ohm R."/>
            <person name="Martin F."/>
            <person name="Silar P."/>
            <person name="Natvig D."/>
            <person name="Lalanne C."/>
            <person name="Gautier V."/>
            <person name="Ament-Velasquez S.L."/>
            <person name="Kruys A."/>
            <person name="Hutchinson M.I."/>
            <person name="Powell A.J."/>
            <person name="Barry K."/>
            <person name="Miller A.N."/>
            <person name="Grigoriev I.V."/>
            <person name="Debuchy R."/>
            <person name="Gladieux P."/>
            <person name="Thoren M.H."/>
            <person name="Johannesson H."/>
        </authorList>
    </citation>
    <scope>NUCLEOTIDE SEQUENCE</scope>
    <source>
        <strain evidence="2">CBS 560.94</strain>
    </source>
</reference>
<dbReference type="EMBL" id="JAUEPP010000002">
    <property type="protein sequence ID" value="KAK3350408.1"/>
    <property type="molecule type" value="Genomic_DNA"/>
</dbReference>
<dbReference type="GeneID" id="87863359"/>
<accession>A0AAE0MTE2</accession>
<comment type="caution">
    <text evidence="2">The sequence shown here is derived from an EMBL/GenBank/DDBJ whole genome shotgun (WGS) entry which is preliminary data.</text>
</comment>
<reference evidence="2" key="1">
    <citation type="journal article" date="2023" name="Mol. Phylogenet. Evol.">
        <title>Genome-scale phylogeny and comparative genomics of the fungal order Sordariales.</title>
        <authorList>
            <person name="Hensen N."/>
            <person name="Bonometti L."/>
            <person name="Westerberg I."/>
            <person name="Brannstrom I.O."/>
            <person name="Guillou S."/>
            <person name="Cros-Aarteil S."/>
            <person name="Calhoun S."/>
            <person name="Haridas S."/>
            <person name="Kuo A."/>
            <person name="Mondo S."/>
            <person name="Pangilinan J."/>
            <person name="Riley R."/>
            <person name="LaButti K."/>
            <person name="Andreopoulos B."/>
            <person name="Lipzen A."/>
            <person name="Chen C."/>
            <person name="Yan M."/>
            <person name="Daum C."/>
            <person name="Ng V."/>
            <person name="Clum A."/>
            <person name="Steindorff A."/>
            <person name="Ohm R.A."/>
            <person name="Martin F."/>
            <person name="Silar P."/>
            <person name="Natvig D.O."/>
            <person name="Lalanne C."/>
            <person name="Gautier V."/>
            <person name="Ament-Velasquez S.L."/>
            <person name="Kruys A."/>
            <person name="Hutchinson M.I."/>
            <person name="Powell A.J."/>
            <person name="Barry K."/>
            <person name="Miller A.N."/>
            <person name="Grigoriev I.V."/>
            <person name="Debuchy R."/>
            <person name="Gladieux P."/>
            <person name="Hiltunen Thoren M."/>
            <person name="Johannesson H."/>
        </authorList>
    </citation>
    <scope>NUCLEOTIDE SEQUENCE</scope>
    <source>
        <strain evidence="2">CBS 560.94</strain>
    </source>
</reference>
<evidence type="ECO:0000256" key="1">
    <source>
        <dbReference type="SAM" id="MobiDB-lite"/>
    </source>
</evidence>
<dbReference type="Proteomes" id="UP001278500">
    <property type="component" value="Unassembled WGS sequence"/>
</dbReference>
<keyword evidence="3" id="KW-1185">Reference proteome</keyword>
<proteinExistence type="predicted"/>
<sequence length="154" mass="16609">MHSFTGAPTSLPAVGCLVDVFGQKPQQLESSDYLPHHSAPKSPDPNSPLPPPGPCPASTCTAWLLHRAARFTVFDNLTTHKNHYPRAEILAETLLSVLNGRFHNLDSQNPITDSVTVLGGVNPSPFRLLQRNEKDHGGSAGKHQSLACKNVFVA</sequence>
<organism evidence="2 3">
    <name type="scientific">Neurospora tetraspora</name>
    <dbReference type="NCBI Taxonomy" id="94610"/>
    <lineage>
        <taxon>Eukaryota</taxon>
        <taxon>Fungi</taxon>
        <taxon>Dikarya</taxon>
        <taxon>Ascomycota</taxon>
        <taxon>Pezizomycotina</taxon>
        <taxon>Sordariomycetes</taxon>
        <taxon>Sordariomycetidae</taxon>
        <taxon>Sordariales</taxon>
        <taxon>Sordariaceae</taxon>
        <taxon>Neurospora</taxon>
    </lineage>
</organism>
<evidence type="ECO:0000313" key="2">
    <source>
        <dbReference type="EMBL" id="KAK3350408.1"/>
    </source>
</evidence>
<protein>
    <submittedName>
        <fullName evidence="2">Uncharacterized protein</fullName>
    </submittedName>
</protein>
<evidence type="ECO:0000313" key="3">
    <source>
        <dbReference type="Proteomes" id="UP001278500"/>
    </source>
</evidence>